<keyword evidence="1" id="KW-0472">Membrane</keyword>
<dbReference type="EMBL" id="JBHLTG010000004">
    <property type="protein sequence ID" value="MFC0679724.1"/>
    <property type="molecule type" value="Genomic_DNA"/>
</dbReference>
<dbReference type="Proteomes" id="UP001589896">
    <property type="component" value="Unassembled WGS sequence"/>
</dbReference>
<keyword evidence="1" id="KW-1133">Transmembrane helix</keyword>
<evidence type="ECO:0000313" key="2">
    <source>
        <dbReference type="EMBL" id="MFC0679724.1"/>
    </source>
</evidence>
<organism evidence="2 3">
    <name type="scientific">Lysobacter korlensis</name>
    <dbReference type="NCBI Taxonomy" id="553636"/>
    <lineage>
        <taxon>Bacteria</taxon>
        <taxon>Pseudomonadati</taxon>
        <taxon>Pseudomonadota</taxon>
        <taxon>Gammaproteobacteria</taxon>
        <taxon>Lysobacterales</taxon>
        <taxon>Lysobacteraceae</taxon>
        <taxon>Lysobacter</taxon>
    </lineage>
</organism>
<proteinExistence type="predicted"/>
<feature type="transmembrane region" description="Helical" evidence="1">
    <location>
        <begin position="147"/>
        <end position="165"/>
    </location>
</feature>
<feature type="transmembrane region" description="Helical" evidence="1">
    <location>
        <begin position="47"/>
        <end position="68"/>
    </location>
</feature>
<protein>
    <submittedName>
        <fullName evidence="2">DUF1453 domain-containing protein</fullName>
    </submittedName>
</protein>
<keyword evidence="1" id="KW-0812">Transmembrane</keyword>
<comment type="caution">
    <text evidence="2">The sequence shown here is derived from an EMBL/GenBank/DDBJ whole genome shotgun (WGS) entry which is preliminary data.</text>
</comment>
<sequence length="179" mass="19879">MPLLLIPLGLALLVALWLLTLPLAVWQRYRRGRARRRARPWAVRANAWSLLLSAALFMLGAWFATIWIDGALAYAALGLSAGLVVGWLGLYIARIEHEPEAIFHTPNRWLVLVLTAAVAARIGYGLWHLAQWQADAGHAVWLARQGGLLAFGGLLLGYHLGYAWALRRRIGRGASVLRY</sequence>
<feature type="transmembrane region" description="Helical" evidence="1">
    <location>
        <begin position="6"/>
        <end position="26"/>
    </location>
</feature>
<feature type="transmembrane region" description="Helical" evidence="1">
    <location>
        <begin position="74"/>
        <end position="93"/>
    </location>
</feature>
<evidence type="ECO:0000256" key="1">
    <source>
        <dbReference type="SAM" id="Phobius"/>
    </source>
</evidence>
<evidence type="ECO:0000313" key="3">
    <source>
        <dbReference type="Proteomes" id="UP001589896"/>
    </source>
</evidence>
<feature type="transmembrane region" description="Helical" evidence="1">
    <location>
        <begin position="109"/>
        <end position="127"/>
    </location>
</feature>
<reference evidence="2 3" key="1">
    <citation type="submission" date="2024-09" db="EMBL/GenBank/DDBJ databases">
        <authorList>
            <person name="Sun Q."/>
            <person name="Mori K."/>
        </authorList>
    </citation>
    <scope>NUCLEOTIDE SEQUENCE [LARGE SCALE GENOMIC DNA]</scope>
    <source>
        <strain evidence="2 3">KCTC 23076</strain>
    </source>
</reference>
<name>A0ABV6RRW4_9GAMM</name>
<keyword evidence="3" id="KW-1185">Reference proteome</keyword>
<dbReference type="RefSeq" id="WP_386670760.1">
    <property type="nucleotide sequence ID" value="NZ_JBHLTG010000004.1"/>
</dbReference>
<accession>A0ABV6RRW4</accession>
<gene>
    <name evidence="2" type="ORF">ACFFGH_17940</name>
</gene>